<proteinExistence type="predicted"/>
<evidence type="ECO:0000313" key="1">
    <source>
        <dbReference type="EMBL" id="KAJ8987346.1"/>
    </source>
</evidence>
<organism evidence="1 2">
    <name type="scientific">Exophiala dermatitidis</name>
    <name type="common">Black yeast-like fungus</name>
    <name type="synonym">Wangiella dermatitidis</name>
    <dbReference type="NCBI Taxonomy" id="5970"/>
    <lineage>
        <taxon>Eukaryota</taxon>
        <taxon>Fungi</taxon>
        <taxon>Dikarya</taxon>
        <taxon>Ascomycota</taxon>
        <taxon>Pezizomycotina</taxon>
        <taxon>Eurotiomycetes</taxon>
        <taxon>Chaetothyriomycetidae</taxon>
        <taxon>Chaetothyriales</taxon>
        <taxon>Herpotrichiellaceae</taxon>
        <taxon>Exophiala</taxon>
    </lineage>
</organism>
<accession>A0AAN6IU10</accession>
<dbReference type="Proteomes" id="UP001161757">
    <property type="component" value="Unassembled WGS sequence"/>
</dbReference>
<name>A0AAN6IU10_EXODE</name>
<dbReference type="AlphaFoldDB" id="A0AAN6IU10"/>
<protein>
    <submittedName>
        <fullName evidence="1">Uncharacterized protein</fullName>
    </submittedName>
</protein>
<sequence>MRFQATTLEQRKHHVRDIISSFDRTTLPAEFRNDVFARIDEEQAGRAQSEWTRQGDLTGTAMQWGSHDPLSWETLNRWQPPNPRARLFAEKLRRLFDHLFEEYQVLGTTHGRDTRAATTHTPSQICQRFHRLAAATVTDLKFRTEGHAHTADVLVDVLARVCRTHDDAAEIRGGSRSPRSPTSARMAGGTWSSLYHELIQEPIPGAPDFMLEALETLNEVSPRTLAARSMRQRLQTIDAMLRARSAPYSYQTRFRNIINLDS</sequence>
<dbReference type="EMBL" id="JAJGCB010000025">
    <property type="protein sequence ID" value="KAJ8987346.1"/>
    <property type="molecule type" value="Genomic_DNA"/>
</dbReference>
<evidence type="ECO:0000313" key="2">
    <source>
        <dbReference type="Proteomes" id="UP001161757"/>
    </source>
</evidence>
<gene>
    <name evidence="1" type="ORF">HRR80_008501</name>
</gene>
<reference evidence="1" key="1">
    <citation type="submission" date="2023-01" db="EMBL/GenBank/DDBJ databases">
        <title>Exophiala dermititidis isolated from Cystic Fibrosis Patient.</title>
        <authorList>
            <person name="Kurbessoian T."/>
            <person name="Crocker A."/>
            <person name="Murante D."/>
            <person name="Hogan D.A."/>
            <person name="Stajich J.E."/>
        </authorList>
    </citation>
    <scope>NUCLEOTIDE SEQUENCE</scope>
    <source>
        <strain evidence="1">Ex8</strain>
    </source>
</reference>
<comment type="caution">
    <text evidence="1">The sequence shown here is derived from an EMBL/GenBank/DDBJ whole genome shotgun (WGS) entry which is preliminary data.</text>
</comment>